<accession>A0A2B7YKL0</accession>
<organism evidence="1 2">
    <name type="scientific">Fusobacterium nucleatum subsp. polymorphum</name>
    <name type="common">Fusobacterium polymorphum</name>
    <dbReference type="NCBI Taxonomy" id="76857"/>
    <lineage>
        <taxon>Bacteria</taxon>
        <taxon>Fusobacteriati</taxon>
        <taxon>Fusobacteriota</taxon>
        <taxon>Fusobacteriia</taxon>
        <taxon>Fusobacteriales</taxon>
        <taxon>Fusobacteriaceae</taxon>
        <taxon>Fusobacterium</taxon>
    </lineage>
</organism>
<dbReference type="EMBL" id="NJGI01000001">
    <property type="protein sequence ID" value="PGH21865.1"/>
    <property type="molecule type" value="Genomic_DNA"/>
</dbReference>
<comment type="caution">
    <text evidence="1">The sequence shown here is derived from an EMBL/GenBank/DDBJ whole genome shotgun (WGS) entry which is preliminary data.</text>
</comment>
<evidence type="ECO:0000313" key="1">
    <source>
        <dbReference type="EMBL" id="PGH21865.1"/>
    </source>
</evidence>
<proteinExistence type="predicted"/>
<gene>
    <name evidence="1" type="ORF">RN96_01175</name>
</gene>
<sequence>MEIEIKESLLEQKKQIDSNFLCAIDENKSIISEIYLLINCYQKRGKDFEFDELLKEITHDAFASIYFCLQGFYRQSYISLRCILEMGISLFQFKDNNYKYLLWKNNKRDIIWSEFNKENEGILINKYWELFLKGNFETFNITINNCYRECSEYVHGKDEYLKQLKDFQVKYNKDICENILKMCKVILSLLITGTSIRFGNHSDEFTNRVDVLLKEYEVI</sequence>
<protein>
    <submittedName>
        <fullName evidence="1">Uncharacterized protein</fullName>
    </submittedName>
</protein>
<dbReference type="RefSeq" id="WP_098702020.1">
    <property type="nucleotide sequence ID" value="NZ_NJGI01000001.1"/>
</dbReference>
<reference evidence="1 2" key="1">
    <citation type="submission" date="2017-06" db="EMBL/GenBank/DDBJ databases">
        <title>Genome sequencing of Fusobacterium nucleatum subsp. polymorphum KCOM 1232 (=ChDC F37).</title>
        <authorList>
            <person name="Kook J.-K."/>
            <person name="Park S.-N."/>
            <person name="Lim Y.K."/>
            <person name="Roh H."/>
        </authorList>
    </citation>
    <scope>NUCLEOTIDE SEQUENCE [LARGE SCALE GENOMIC DNA]</scope>
    <source>
        <strain evidence="2">KCOM 1232 ( ChDC F37)</strain>
    </source>
</reference>
<name>A0A2B7YKL0_FUSNP</name>
<evidence type="ECO:0000313" key="2">
    <source>
        <dbReference type="Proteomes" id="UP000222862"/>
    </source>
</evidence>
<dbReference type="AlphaFoldDB" id="A0A2B7YKL0"/>
<dbReference type="Proteomes" id="UP000222862">
    <property type="component" value="Unassembled WGS sequence"/>
</dbReference>